<dbReference type="CDD" id="cd06558">
    <property type="entry name" value="crotonase-like"/>
    <property type="match status" value="1"/>
</dbReference>
<sequence length="572" mass="60304">MKNITVTADSSGVMVATLDMPGRPFNVFSEAMMADLAALIELIEKAVAAGQPPAGLVITSGKSSFVAGADLAMIQDFGAMRFSATWQEMRDRYSYLGKLFRRLEKLPVPTVAAVNGLALGGGLELAMACHGRVCIDAPYVQLGLPEVLLGLLPGAGGTQRLPRYVGLELSTKMLLDGKPLSAAQAKASGLVDRLASAENLVATASEMVLSMNAGARWDSPEYRMATDVAVATTDTGFRHWACQVAGISDRDAKLYPAVDAIINCLVGGYTKPIDTACDVEWDIFVDLMSNPVSSNMVTSCFLSKTAATKQSLVGLPAVSAPTSFVLLGDLDLGKNPFRKMAQQAEADFYIAAASSDDGRADLLVHQLGSAPSGAGAKPVLRLANNFARSEVVELAAAESAESNARAMAVLQRSAKAIVLSRSAQSVNEVLLTAMRAAYANAGVSAQNFYTQCEAVGLESLARIAIDDLAVPAQNTQVPNKELGLPLLLGLSVAVYDWLTSQLSDDDSANDALLAGVDLLAIYGVGFPKWTGGPLSCLSMFQRGELAYSGSQELIAQLQWQFKNELGYKLSAA</sequence>
<dbReference type="PANTHER" id="PTHR43612">
    <property type="entry name" value="TRIFUNCTIONAL ENZYME SUBUNIT ALPHA"/>
    <property type="match status" value="1"/>
</dbReference>
<evidence type="ECO:0000313" key="2">
    <source>
        <dbReference type="Proteomes" id="UP000074119"/>
    </source>
</evidence>
<dbReference type="KEGG" id="zal:AZF00_04035"/>
<dbReference type="PANTHER" id="PTHR43612:SF3">
    <property type="entry name" value="TRIFUNCTIONAL ENZYME SUBUNIT ALPHA, MITOCHONDRIAL"/>
    <property type="match status" value="1"/>
</dbReference>
<protein>
    <recommendedName>
        <fullName evidence="3">3-hydroxyacyl-CoA dehydrogenase</fullName>
    </recommendedName>
</protein>
<dbReference type="InterPro" id="IPR050136">
    <property type="entry name" value="FA_oxidation_alpha_subunit"/>
</dbReference>
<proteinExistence type="predicted"/>
<dbReference type="GO" id="GO:0016509">
    <property type="term" value="F:long-chain (3S)-3-hydroxyacyl-CoA dehydrogenase (NAD+) activity"/>
    <property type="evidence" value="ECO:0007669"/>
    <property type="project" value="TreeGrafter"/>
</dbReference>
<evidence type="ECO:0008006" key="3">
    <source>
        <dbReference type="Google" id="ProtNLM"/>
    </source>
</evidence>
<dbReference type="InterPro" id="IPR001753">
    <property type="entry name" value="Enoyl-CoA_hydra/iso"/>
</dbReference>
<accession>A0A127M2R6</accession>
<dbReference type="InterPro" id="IPR029045">
    <property type="entry name" value="ClpP/crotonase-like_dom_sf"/>
</dbReference>
<name>A0A127M2R6_9GAMM</name>
<gene>
    <name evidence="1" type="ORF">AZF00_04035</name>
</gene>
<dbReference type="STRING" id="1470434.AZF00_04035"/>
<dbReference type="GO" id="GO:0006635">
    <property type="term" value="P:fatty acid beta-oxidation"/>
    <property type="evidence" value="ECO:0007669"/>
    <property type="project" value="TreeGrafter"/>
</dbReference>
<evidence type="ECO:0000313" key="1">
    <source>
        <dbReference type="EMBL" id="AMO67516.1"/>
    </source>
</evidence>
<dbReference type="RefSeq" id="WP_008246112.1">
    <property type="nucleotide sequence ID" value="NZ_CP014544.1"/>
</dbReference>
<dbReference type="Pfam" id="PF00378">
    <property type="entry name" value="ECH_1"/>
    <property type="match status" value="1"/>
</dbReference>
<organism evidence="1 2">
    <name type="scientific">Zhongshania aliphaticivorans</name>
    <dbReference type="NCBI Taxonomy" id="1470434"/>
    <lineage>
        <taxon>Bacteria</taxon>
        <taxon>Pseudomonadati</taxon>
        <taxon>Pseudomonadota</taxon>
        <taxon>Gammaproteobacteria</taxon>
        <taxon>Cellvibrionales</taxon>
        <taxon>Spongiibacteraceae</taxon>
        <taxon>Zhongshania</taxon>
    </lineage>
</organism>
<dbReference type="Proteomes" id="UP000074119">
    <property type="component" value="Chromosome"/>
</dbReference>
<dbReference type="Gene3D" id="3.90.226.10">
    <property type="entry name" value="2-enoyl-CoA Hydratase, Chain A, domain 1"/>
    <property type="match status" value="1"/>
</dbReference>
<dbReference type="SUPFAM" id="SSF52096">
    <property type="entry name" value="ClpP/crotonase"/>
    <property type="match status" value="1"/>
</dbReference>
<dbReference type="GO" id="GO:0004300">
    <property type="term" value="F:enoyl-CoA hydratase activity"/>
    <property type="evidence" value="ECO:0007669"/>
    <property type="project" value="TreeGrafter"/>
</dbReference>
<reference evidence="1 2" key="1">
    <citation type="submission" date="2015-12" db="EMBL/GenBank/DDBJ databases">
        <authorList>
            <person name="Shamseldin A."/>
            <person name="Moawad H."/>
            <person name="Abd El-Rahim W.M."/>
            <person name="Sadowsky M.J."/>
        </authorList>
    </citation>
    <scope>NUCLEOTIDE SEQUENCE [LARGE SCALE GENOMIC DNA]</scope>
    <source>
        <strain evidence="1 2">SM2</strain>
    </source>
</reference>
<dbReference type="AlphaFoldDB" id="A0A127M2R6"/>
<dbReference type="EMBL" id="CP014544">
    <property type="protein sequence ID" value="AMO67516.1"/>
    <property type="molecule type" value="Genomic_DNA"/>
</dbReference>